<feature type="transmembrane region" description="Helical" evidence="1">
    <location>
        <begin position="51"/>
        <end position="70"/>
    </location>
</feature>
<sequence>MADLHRPHEIHRSPIKLAIPSFLILGAVGACLFAAWKIMEKPGGKEAMTAFWVVLGIAAAFVLLFLIRILPQWLAIGEPALILSKQGIAIRGKDPMAWSAIVGNTWRSESHNGIPTGATIELQGVQGLVTCGAFTLKCSAAEYVRLCDLYRQAAAQERVAAAGPAADSEPDRVVFPGRATAPDGIGEYPLRRRVPAMAFLLVLGGLALAGCFAMVIAQSLAPPDGSFGNSGFANKSGGAFFDIAYPYALAMAGLAIAACGARATWAWLSHPKSVVIGEQRLRYGPRSIPYAAVASLDAGRGAVRLILRDGSRITLPRAIWADGEIWTELLSRRTHSHLFDAAWQALGKGEKVDFGPSLDLDSRSLRIRGRPIPLDAITDLHVQSGAMDEVQYRTLRVRTARGEHAIDERKIRNAPLFLALIGALLEPSQGGKR</sequence>
<dbReference type="EMBL" id="JAAGBB010000098">
    <property type="protein sequence ID" value="MBR0669324.1"/>
    <property type="molecule type" value="Genomic_DNA"/>
</dbReference>
<accession>A0ABS5F9T2</accession>
<dbReference type="Proteomes" id="UP001196870">
    <property type="component" value="Unassembled WGS sequence"/>
</dbReference>
<evidence type="ECO:0000313" key="3">
    <source>
        <dbReference type="Proteomes" id="UP001196870"/>
    </source>
</evidence>
<dbReference type="PROSITE" id="PS51257">
    <property type="entry name" value="PROKAR_LIPOPROTEIN"/>
    <property type="match status" value="1"/>
</dbReference>
<keyword evidence="3" id="KW-1185">Reference proteome</keyword>
<keyword evidence="1" id="KW-0472">Membrane</keyword>
<feature type="transmembrane region" description="Helical" evidence="1">
    <location>
        <begin position="21"/>
        <end position="39"/>
    </location>
</feature>
<proteinExistence type="predicted"/>
<evidence type="ECO:0000313" key="2">
    <source>
        <dbReference type="EMBL" id="MBR0669324.1"/>
    </source>
</evidence>
<protein>
    <recommendedName>
        <fullName evidence="4">PH domain-containing protein</fullName>
    </recommendedName>
</protein>
<feature type="transmembrane region" description="Helical" evidence="1">
    <location>
        <begin position="198"/>
        <end position="221"/>
    </location>
</feature>
<keyword evidence="1" id="KW-0812">Transmembrane</keyword>
<evidence type="ECO:0000256" key="1">
    <source>
        <dbReference type="SAM" id="Phobius"/>
    </source>
</evidence>
<keyword evidence="1" id="KW-1133">Transmembrane helix</keyword>
<comment type="caution">
    <text evidence="2">The sequence shown here is derived from an EMBL/GenBank/DDBJ whole genome shotgun (WGS) entry which is preliminary data.</text>
</comment>
<evidence type="ECO:0008006" key="4">
    <source>
        <dbReference type="Google" id="ProtNLM"/>
    </source>
</evidence>
<dbReference type="RefSeq" id="WP_211858247.1">
    <property type="nucleotide sequence ID" value="NZ_JAAGBB010000098.1"/>
</dbReference>
<name>A0ABS5F9T2_9PROT</name>
<feature type="transmembrane region" description="Helical" evidence="1">
    <location>
        <begin position="244"/>
        <end position="268"/>
    </location>
</feature>
<reference evidence="3" key="1">
    <citation type="journal article" date="2021" name="Syst. Appl. Microbiol.">
        <title>Roseomonas hellenica sp. nov., isolated from roots of wild-growing Alkanna tinctoria.</title>
        <authorList>
            <person name="Rat A."/>
            <person name="Naranjo H.D."/>
            <person name="Lebbe L."/>
            <person name="Cnockaert M."/>
            <person name="Krigas N."/>
            <person name="Grigoriadou K."/>
            <person name="Maloupa E."/>
            <person name="Willems A."/>
        </authorList>
    </citation>
    <scope>NUCLEOTIDE SEQUENCE [LARGE SCALE GENOMIC DNA]</scope>
    <source>
        <strain evidence="3">LMG 31523</strain>
    </source>
</reference>
<gene>
    <name evidence="2" type="ORF">GXW71_33550</name>
</gene>
<organism evidence="2 3">
    <name type="scientific">Plastoroseomonas hellenica</name>
    <dbReference type="NCBI Taxonomy" id="2687306"/>
    <lineage>
        <taxon>Bacteria</taxon>
        <taxon>Pseudomonadati</taxon>
        <taxon>Pseudomonadota</taxon>
        <taxon>Alphaproteobacteria</taxon>
        <taxon>Acetobacterales</taxon>
        <taxon>Acetobacteraceae</taxon>
        <taxon>Plastoroseomonas</taxon>
    </lineage>
</organism>